<sequence length="136" mass="15648">MGKILLSGLISGTVAGLLLAGAFLYVQLSTDIELLDLLLNLDFISTEEPHIVIQIMLHLLVSVVMATILKWVYINRSKLYMPSMVMIWLITTMLYYILSTQAEEPMELHSYIGWTLWSIFHIGYLEVLHICYEKRI</sequence>
<comment type="caution">
    <text evidence="2">The sequence shown here is derived from an EMBL/GenBank/DDBJ whole genome shotgun (WGS) entry which is preliminary data.</text>
</comment>
<feature type="transmembrane region" description="Helical" evidence="1">
    <location>
        <begin position="79"/>
        <end position="99"/>
    </location>
</feature>
<keyword evidence="1" id="KW-0812">Transmembrane</keyword>
<evidence type="ECO:0008006" key="4">
    <source>
        <dbReference type="Google" id="ProtNLM"/>
    </source>
</evidence>
<dbReference type="Proteomes" id="UP000034287">
    <property type="component" value="Unassembled WGS sequence"/>
</dbReference>
<dbReference type="EMBL" id="LAYZ01000026">
    <property type="protein sequence ID" value="KKK32926.1"/>
    <property type="molecule type" value="Genomic_DNA"/>
</dbReference>
<dbReference type="AlphaFoldDB" id="A0A0M2SH59"/>
<protein>
    <recommendedName>
        <fullName evidence="4">DUF1440 domain-containing protein</fullName>
    </recommendedName>
</protein>
<dbReference type="OrthoDB" id="2418166at2"/>
<accession>A0A0M2SH59</accession>
<dbReference type="STRING" id="1432562.WN59_12825"/>
<dbReference type="RefSeq" id="WP_046580738.1">
    <property type="nucleotide sequence ID" value="NZ_LAYZ01000026.1"/>
</dbReference>
<dbReference type="PATRIC" id="fig|1432562.3.peg.2574"/>
<feature type="transmembrane region" description="Helical" evidence="1">
    <location>
        <begin position="111"/>
        <end position="132"/>
    </location>
</feature>
<evidence type="ECO:0000313" key="3">
    <source>
        <dbReference type="Proteomes" id="UP000034287"/>
    </source>
</evidence>
<evidence type="ECO:0000256" key="1">
    <source>
        <dbReference type="SAM" id="Phobius"/>
    </source>
</evidence>
<name>A0A0M2SH59_9STAP</name>
<keyword evidence="3" id="KW-1185">Reference proteome</keyword>
<organism evidence="2 3">
    <name type="scientific">Salinicoccus sediminis</name>
    <dbReference type="NCBI Taxonomy" id="1432562"/>
    <lineage>
        <taxon>Bacteria</taxon>
        <taxon>Bacillati</taxon>
        <taxon>Bacillota</taxon>
        <taxon>Bacilli</taxon>
        <taxon>Bacillales</taxon>
        <taxon>Staphylococcaceae</taxon>
        <taxon>Salinicoccus</taxon>
    </lineage>
</organism>
<proteinExistence type="predicted"/>
<evidence type="ECO:0000313" key="2">
    <source>
        <dbReference type="EMBL" id="KKK32926.1"/>
    </source>
</evidence>
<gene>
    <name evidence="2" type="ORF">WN59_12825</name>
</gene>
<feature type="transmembrane region" description="Helical" evidence="1">
    <location>
        <begin position="52"/>
        <end position="72"/>
    </location>
</feature>
<reference evidence="2 3" key="1">
    <citation type="submission" date="2015-04" db="EMBL/GenBank/DDBJ databases">
        <title>Taxonomic description and genome sequence of Salinicoccus sediminis sp. nov., a novel hyper halotolerant bacterium isolated from marine sediment.</title>
        <authorList>
            <person name="Mathan Kumar R."/>
            <person name="Kaur G."/>
            <person name="Kumar N."/>
            <person name="Kumar A."/>
            <person name="Singh N.K."/>
            <person name="Kaur N."/>
            <person name="Mayilraj S."/>
        </authorList>
    </citation>
    <scope>NUCLEOTIDE SEQUENCE [LARGE SCALE GENOMIC DNA]</scope>
    <source>
        <strain evidence="2 3">SV-16</strain>
    </source>
</reference>
<keyword evidence="1" id="KW-1133">Transmembrane helix</keyword>
<keyword evidence="1" id="KW-0472">Membrane</keyword>